<keyword evidence="1" id="KW-0732">Signal</keyword>
<comment type="caution">
    <text evidence="2">The sequence shown here is derived from an EMBL/GenBank/DDBJ whole genome shotgun (WGS) entry which is preliminary data.</text>
</comment>
<organism evidence="2 3">
    <name type="scientific">Perkinsus chesapeaki</name>
    <name type="common">Clam parasite</name>
    <name type="synonym">Perkinsus andrewsi</name>
    <dbReference type="NCBI Taxonomy" id="330153"/>
    <lineage>
        <taxon>Eukaryota</taxon>
        <taxon>Sar</taxon>
        <taxon>Alveolata</taxon>
        <taxon>Perkinsozoa</taxon>
        <taxon>Perkinsea</taxon>
        <taxon>Perkinsida</taxon>
        <taxon>Perkinsidae</taxon>
        <taxon>Perkinsus</taxon>
    </lineage>
</organism>
<dbReference type="AlphaFoldDB" id="A0A7J6MWW2"/>
<dbReference type="EMBL" id="JAAPAO010000038">
    <property type="protein sequence ID" value="KAF4676109.1"/>
    <property type="molecule type" value="Genomic_DNA"/>
</dbReference>
<dbReference type="Proteomes" id="UP000591131">
    <property type="component" value="Unassembled WGS sequence"/>
</dbReference>
<name>A0A7J6MWW2_PERCH</name>
<keyword evidence="3" id="KW-1185">Reference proteome</keyword>
<reference evidence="2 3" key="1">
    <citation type="submission" date="2020-04" db="EMBL/GenBank/DDBJ databases">
        <title>Perkinsus chesapeaki whole genome sequence.</title>
        <authorList>
            <person name="Bogema D.R."/>
        </authorList>
    </citation>
    <scope>NUCLEOTIDE SEQUENCE [LARGE SCALE GENOMIC DNA]</scope>
    <source>
        <strain evidence="2">ATCC PRA-425</strain>
    </source>
</reference>
<gene>
    <name evidence="2" type="ORF">FOL47_006717</name>
</gene>
<protein>
    <submittedName>
        <fullName evidence="2">Uncharacterized protein</fullName>
    </submittedName>
</protein>
<sequence>MALTIILAFIGGLWCSEGLEEPSGPYNAMIDSNICIQTIWRDDNGELKVKETVKCYKEVYESPELDTIQVPPTIGIDPSSYEAFLQFMDKAKKQCGFEAEQSFMSNFQYIDSEDSLTTARSEGNVVKLRPGSCWELWHKFHFIMHRSHLDGLDVTHQKSPSCKG</sequence>
<evidence type="ECO:0000256" key="1">
    <source>
        <dbReference type="SAM" id="SignalP"/>
    </source>
</evidence>
<accession>A0A7J6MWW2</accession>
<evidence type="ECO:0000313" key="3">
    <source>
        <dbReference type="Proteomes" id="UP000591131"/>
    </source>
</evidence>
<feature type="signal peptide" evidence="1">
    <location>
        <begin position="1"/>
        <end position="18"/>
    </location>
</feature>
<feature type="chain" id="PRO_5029543462" evidence="1">
    <location>
        <begin position="19"/>
        <end position="164"/>
    </location>
</feature>
<evidence type="ECO:0000313" key="2">
    <source>
        <dbReference type="EMBL" id="KAF4676109.1"/>
    </source>
</evidence>
<proteinExistence type="predicted"/>